<dbReference type="Proteomes" id="UP000002216">
    <property type="component" value="Chromosome"/>
</dbReference>
<dbReference type="Gene3D" id="3.40.50.150">
    <property type="entry name" value="Vaccinia Virus protein VP39"/>
    <property type="match status" value="1"/>
</dbReference>
<dbReference type="GO" id="GO:0032259">
    <property type="term" value="P:methylation"/>
    <property type="evidence" value="ECO:0007669"/>
    <property type="project" value="UniProtKB-KW"/>
</dbReference>
<protein>
    <submittedName>
        <fullName evidence="2">Methyltransferase type 12</fullName>
    </submittedName>
</protein>
<dbReference type="KEGG" id="dba:Dbac_2113"/>
<name>C7LNX4_DESBD</name>
<reference evidence="2 3" key="1">
    <citation type="journal article" date="2009" name="Stand. Genomic Sci.">
        <title>Complete genome sequence of Desulfomicrobium baculatum type strain (X).</title>
        <authorList>
            <person name="Copeland A."/>
            <person name="Spring S."/>
            <person name="Goker M."/>
            <person name="Schneider S."/>
            <person name="Lapidus A."/>
            <person name="Del Rio T.G."/>
            <person name="Tice H."/>
            <person name="Cheng J.F."/>
            <person name="Chen F."/>
            <person name="Nolan M."/>
            <person name="Bruce D."/>
            <person name="Goodwin L."/>
            <person name="Pitluck S."/>
            <person name="Ivanova N."/>
            <person name="Mavrommatis K."/>
            <person name="Ovchinnikova G."/>
            <person name="Pati A."/>
            <person name="Chen A."/>
            <person name="Palaniappan K."/>
            <person name="Land M."/>
            <person name="Hauser L."/>
            <person name="Chang Y.J."/>
            <person name="Jeffries C.C."/>
            <person name="Meincke L."/>
            <person name="Sims D."/>
            <person name="Brettin T."/>
            <person name="Detter J.C."/>
            <person name="Han C."/>
            <person name="Chain P."/>
            <person name="Bristow J."/>
            <person name="Eisen J.A."/>
            <person name="Markowitz V."/>
            <person name="Hugenholtz P."/>
            <person name="Kyrpides N.C."/>
            <person name="Klenk H.P."/>
            <person name="Lucas S."/>
        </authorList>
    </citation>
    <scope>NUCLEOTIDE SEQUENCE [LARGE SCALE GENOMIC DNA]</scope>
    <source>
        <strain evidence="3">DSM 4028 / VKM B-1378 / X</strain>
    </source>
</reference>
<dbReference type="InterPro" id="IPR041698">
    <property type="entry name" value="Methyltransf_25"/>
</dbReference>
<dbReference type="AlphaFoldDB" id="C7LNX4"/>
<keyword evidence="2" id="KW-0808">Transferase</keyword>
<dbReference type="eggNOG" id="COG2890">
    <property type="taxonomic scope" value="Bacteria"/>
</dbReference>
<dbReference type="HOGENOM" id="CLU_078235_1_0_7"/>
<accession>C7LNX4</accession>
<feature type="domain" description="Methyltransferase" evidence="1">
    <location>
        <begin position="61"/>
        <end position="155"/>
    </location>
</feature>
<dbReference type="STRING" id="525897.Dbac_2113"/>
<sequence>MFDSRATAHEFLDRPDCDPELAAASYRFMELVNGYFGGIRVVRRFLHAETAGRHDAAPLRVLDIGSGSCDIPLAVSRWAQVRGIPLHFTCLEMADHAMDIARGQLAKAGDPAVRLLQEDVFSHHPAEPYDCAVASMCFHHFSNEHILALLRRLRGFVRGSVLINDLRRSRLADFAARLLLTGTGMSAGVRHDALLSIRRGFTIRELKALLGQLGGTTVSVAPARWFRIAAIIRFNQGENT</sequence>
<dbReference type="Pfam" id="PF13649">
    <property type="entry name" value="Methyltransf_25"/>
    <property type="match status" value="1"/>
</dbReference>
<dbReference type="GO" id="GO:0008168">
    <property type="term" value="F:methyltransferase activity"/>
    <property type="evidence" value="ECO:0007669"/>
    <property type="project" value="UniProtKB-KW"/>
</dbReference>
<dbReference type="InterPro" id="IPR029063">
    <property type="entry name" value="SAM-dependent_MTases_sf"/>
</dbReference>
<keyword evidence="3" id="KW-1185">Reference proteome</keyword>
<organism evidence="2 3">
    <name type="scientific">Desulfomicrobium baculatum (strain DSM 4028 / VKM B-1378 / X)</name>
    <name type="common">Desulfovibrio baculatus</name>
    <dbReference type="NCBI Taxonomy" id="525897"/>
    <lineage>
        <taxon>Bacteria</taxon>
        <taxon>Pseudomonadati</taxon>
        <taxon>Thermodesulfobacteriota</taxon>
        <taxon>Desulfovibrionia</taxon>
        <taxon>Desulfovibrionales</taxon>
        <taxon>Desulfomicrobiaceae</taxon>
        <taxon>Desulfomicrobium</taxon>
    </lineage>
</organism>
<evidence type="ECO:0000313" key="2">
    <source>
        <dbReference type="EMBL" id="ACU90198.1"/>
    </source>
</evidence>
<dbReference type="SUPFAM" id="SSF53335">
    <property type="entry name" value="S-adenosyl-L-methionine-dependent methyltransferases"/>
    <property type="match status" value="1"/>
</dbReference>
<dbReference type="OrthoDB" id="9799324at2"/>
<gene>
    <name evidence="2" type="ordered locus">Dbac_2113</name>
</gene>
<keyword evidence="2" id="KW-0489">Methyltransferase</keyword>
<dbReference type="EMBL" id="CP001629">
    <property type="protein sequence ID" value="ACU90198.1"/>
    <property type="molecule type" value="Genomic_DNA"/>
</dbReference>
<proteinExistence type="predicted"/>
<dbReference type="CDD" id="cd02440">
    <property type="entry name" value="AdoMet_MTases"/>
    <property type="match status" value="1"/>
</dbReference>
<dbReference type="RefSeq" id="WP_015774289.1">
    <property type="nucleotide sequence ID" value="NC_013173.1"/>
</dbReference>
<evidence type="ECO:0000259" key="1">
    <source>
        <dbReference type="Pfam" id="PF13649"/>
    </source>
</evidence>
<evidence type="ECO:0000313" key="3">
    <source>
        <dbReference type="Proteomes" id="UP000002216"/>
    </source>
</evidence>